<keyword evidence="9 20" id="KW-0479">Metal-binding</keyword>
<dbReference type="GO" id="GO:0008296">
    <property type="term" value="F:3'-5'-DNA exonuclease activity"/>
    <property type="evidence" value="ECO:0007669"/>
    <property type="project" value="TreeGrafter"/>
</dbReference>
<dbReference type="Pfam" id="PF14260">
    <property type="entry name" value="zf-C4pol"/>
    <property type="match status" value="1"/>
</dbReference>
<proteinExistence type="inferred from homology"/>
<dbReference type="SMART" id="SM00486">
    <property type="entry name" value="POLBc"/>
    <property type="match status" value="1"/>
</dbReference>
<dbReference type="Gene3D" id="1.10.287.690">
    <property type="entry name" value="Helix hairpin bin"/>
    <property type="match status" value="1"/>
</dbReference>
<evidence type="ECO:0000259" key="24">
    <source>
        <dbReference type="Pfam" id="PF14260"/>
    </source>
</evidence>
<organism evidence="26 27">
    <name type="scientific">Opisthorchis viverrini</name>
    <name type="common">Southeast Asian liver fluke</name>
    <dbReference type="NCBI Taxonomy" id="6198"/>
    <lineage>
        <taxon>Eukaryota</taxon>
        <taxon>Metazoa</taxon>
        <taxon>Spiralia</taxon>
        <taxon>Lophotrochozoa</taxon>
        <taxon>Platyhelminthes</taxon>
        <taxon>Trematoda</taxon>
        <taxon>Digenea</taxon>
        <taxon>Opisthorchiida</taxon>
        <taxon>Opisthorchiata</taxon>
        <taxon>Opisthorchiidae</taxon>
        <taxon>Opisthorchis</taxon>
    </lineage>
</organism>
<feature type="domain" description="C4-type zinc-finger of DNA polymerase delta" evidence="24">
    <location>
        <begin position="1086"/>
        <end position="1159"/>
    </location>
</feature>
<evidence type="ECO:0000256" key="16">
    <source>
        <dbReference type="ARBA" id="ARBA00023014"/>
    </source>
</evidence>
<dbReference type="InterPro" id="IPR056435">
    <property type="entry name" value="DPOD/Z_N"/>
</dbReference>
<dbReference type="FunFam" id="1.10.132.60:FF:000001">
    <property type="entry name" value="DNA polymerase"/>
    <property type="match status" value="1"/>
</dbReference>
<keyword evidence="12 20" id="KW-0862">Zinc</keyword>
<dbReference type="CDD" id="cd05777">
    <property type="entry name" value="DNA_polB_delta_exo"/>
    <property type="match status" value="1"/>
</dbReference>
<keyword evidence="11" id="KW-0378">Hydrolase</keyword>
<comment type="cofactor">
    <cofactor evidence="1 20">
        <name>[4Fe-4S] cluster</name>
        <dbReference type="ChEBI" id="CHEBI:49883"/>
    </cofactor>
</comment>
<keyword evidence="4 20" id="KW-0004">4Fe-4S</keyword>
<evidence type="ECO:0000259" key="23">
    <source>
        <dbReference type="Pfam" id="PF03104"/>
    </source>
</evidence>
<evidence type="ECO:0000256" key="21">
    <source>
        <dbReference type="SAM" id="MobiDB-lite"/>
    </source>
</evidence>
<evidence type="ECO:0000256" key="9">
    <source>
        <dbReference type="ARBA" id="ARBA00022723"/>
    </source>
</evidence>
<dbReference type="NCBIfam" id="TIGR00592">
    <property type="entry name" value="pol2"/>
    <property type="match status" value="1"/>
</dbReference>
<evidence type="ECO:0000256" key="19">
    <source>
        <dbReference type="ARBA" id="ARBA00049244"/>
    </source>
</evidence>
<dbReference type="GO" id="GO:0003887">
    <property type="term" value="F:DNA-directed DNA polymerase activity"/>
    <property type="evidence" value="ECO:0007669"/>
    <property type="project" value="UniProtKB-KW"/>
</dbReference>
<dbReference type="InterPro" id="IPR023211">
    <property type="entry name" value="DNA_pol_palm_dom_sf"/>
</dbReference>
<accession>A0A1S8WJ49</accession>
<evidence type="ECO:0000256" key="12">
    <source>
        <dbReference type="ARBA" id="ARBA00022833"/>
    </source>
</evidence>
<evidence type="ECO:0000256" key="6">
    <source>
        <dbReference type="ARBA" id="ARBA00022695"/>
    </source>
</evidence>
<keyword evidence="10 20" id="KW-0863">Zinc-finger</keyword>
<keyword evidence="6 20" id="KW-0548">Nucleotidyltransferase</keyword>
<evidence type="ECO:0000256" key="13">
    <source>
        <dbReference type="ARBA" id="ARBA00022839"/>
    </source>
</evidence>
<dbReference type="GO" id="GO:0006297">
    <property type="term" value="P:nucleotide-excision repair, DNA gap filling"/>
    <property type="evidence" value="ECO:0007669"/>
    <property type="project" value="TreeGrafter"/>
</dbReference>
<reference evidence="26 27" key="1">
    <citation type="submission" date="2015-03" db="EMBL/GenBank/DDBJ databases">
        <title>Draft genome of the nematode, Opisthorchis viverrini.</title>
        <authorList>
            <person name="Mitreva M."/>
        </authorList>
    </citation>
    <scope>NUCLEOTIDE SEQUENCE [LARGE SCALE GENOMIC DNA]</scope>
    <source>
        <strain evidence="26">Khon Kaen</strain>
    </source>
</reference>
<keyword evidence="5 20" id="KW-0808">Transferase</keyword>
<name>A0A1S8WJ49_OPIVI</name>
<dbReference type="GO" id="GO:0045004">
    <property type="term" value="P:DNA replication proofreading"/>
    <property type="evidence" value="ECO:0007669"/>
    <property type="project" value="TreeGrafter"/>
</dbReference>
<evidence type="ECO:0000259" key="25">
    <source>
        <dbReference type="Pfam" id="PF24055"/>
    </source>
</evidence>
<feature type="domain" description="DNA-directed DNA polymerase family B multifunctional" evidence="22">
    <location>
        <begin position="615"/>
        <end position="1047"/>
    </location>
</feature>
<dbReference type="Proteomes" id="UP000243686">
    <property type="component" value="Unassembled WGS sequence"/>
</dbReference>
<feature type="region of interest" description="Disordered" evidence="21">
    <location>
        <begin position="1"/>
        <end position="30"/>
    </location>
</feature>
<evidence type="ECO:0000313" key="26">
    <source>
        <dbReference type="EMBL" id="OON14464.1"/>
    </source>
</evidence>
<dbReference type="InterPro" id="IPR017964">
    <property type="entry name" value="DNA-dir_DNA_pol_B_CS"/>
</dbReference>
<dbReference type="Gene3D" id="1.10.132.60">
    <property type="entry name" value="DNA polymerase family B, C-terminal domain"/>
    <property type="match status" value="1"/>
</dbReference>
<evidence type="ECO:0000256" key="14">
    <source>
        <dbReference type="ARBA" id="ARBA00022932"/>
    </source>
</evidence>
<feature type="non-terminal residue" evidence="26">
    <location>
        <position position="1180"/>
    </location>
</feature>
<gene>
    <name evidence="26" type="ORF">X801_09747</name>
</gene>
<evidence type="ECO:0000256" key="11">
    <source>
        <dbReference type="ARBA" id="ARBA00022801"/>
    </source>
</evidence>
<dbReference type="GO" id="GO:0008270">
    <property type="term" value="F:zinc ion binding"/>
    <property type="evidence" value="ECO:0007669"/>
    <property type="project" value="UniProtKB-KW"/>
</dbReference>
<dbReference type="InterPro" id="IPR006133">
    <property type="entry name" value="DNA-dir_DNA_pol_B_exonuc"/>
</dbReference>
<evidence type="ECO:0000256" key="2">
    <source>
        <dbReference type="ARBA" id="ARBA00004123"/>
    </source>
</evidence>
<evidence type="ECO:0000256" key="20">
    <source>
        <dbReference type="RuleBase" id="RU000442"/>
    </source>
</evidence>
<keyword evidence="18 20" id="KW-0539">Nucleus</keyword>
<keyword evidence="27" id="KW-1185">Reference proteome</keyword>
<sequence length="1180" mass="132729">MATPKRPYAMVKQSSSSVKRGRGEDHPEPSKFEQELMLLDELEAEDVALVDESATLAVVDASPSSLWSRPIPPSMDPDRDSIIFQQFDVSHYKGDRLAGMPGAGESPVPIVRLFGITQKGNSVCAHVHGFVPYFYVPAPKDFSVSHLGTFREALNTALLKDARTKEFDGLKHLVLMVDCEQKQNIYGYHGKRKLPFLKVTVALPRIISAAKRILENGFAFGEYPFQSYPAFEANIDFEIRFMVDTEITGCCWVEAPPGSYRLRDSSDVNDQKVWGNSSAQKSHSNVAPAQSRCQIEFDIAWDALIAHQPDGEWSSIAPLRILSVDIECAGRKGIFPVPDQDPVIQIATMVCNYGESTPFIRNVFTLDTCAPIVGSQVVCHKTEKELLEHWAMFVRQVDPDIITGYNTQNFDLPYLINRANHLKVDSFAFLGRVRGARSTVRDVMTQSKQMGRRENKFTNIEGRVQLDLLQILFRDYKLRSYTLNAVSYHFLEEQKEDVEHNVISDLQNGDAHTRRRLAVYCLKDAYLPLRLLDKLMCVVNNIEMARVTGVPLTYLITRGQQVKYLLNCTCPPVLMLTLYSRLSLHVINDFSYPSCSVLPVRHCRRPFNHLTLLPQKVISQLLRKAREHDFVLPTYQSQQGDEYVGATVLEPIKGFYNEPIATLDFASLYPSIMMAYNLCYTTLMQVSSTPGGAAAGLNAFVERYNLSPDDYICTPTGAYFVKSSVHRGLLPEILEQLLSARKKAKVDLAKETDPLRKRVLDGRQLALKISANSVYGFTGAQVGKLPCLEISASVTSFGRRMIDQTKEHVEGKFTRANGYAHNAAVIYGDTDSVMCKFGVSTVAEAMELGRKAAEIISAEFPNPIRLEFEKVYFPYLLINKKRYAGLYFTKPDKHDKMDCKGIETVRRDNSPLVANLIQACLERILIHRDPNSAITFAQGVISDLLCNRIDISQLVISKELTKTDEEYAGKQAHVELAAKMRKRDAGSAPHLGDRVPYVITAVGGKNSATYTKAEDPLYVLEHNVPIDTKYYLENQLANPLLRIFEPILGEAKAKSVLLNGEHTRVKAVVHSKVGQLSAFTQKRATCVGCRTLLPNDKAEAALCKYCEPRASEIYQKEIAQLNVMEGRFARLWTECQRCQGSIHEEVICTSRDCPIFYMRMKSRKDTEEQYKVVKRFGDPV</sequence>
<evidence type="ECO:0000256" key="10">
    <source>
        <dbReference type="ARBA" id="ARBA00022771"/>
    </source>
</evidence>
<dbReference type="InterPro" id="IPR006134">
    <property type="entry name" value="DNA-dir_DNA_pol_B_multi_dom"/>
</dbReference>
<keyword evidence="8" id="KW-0540">Nuclease</keyword>
<keyword evidence="15 20" id="KW-0408">Iron</keyword>
<dbReference type="Pfam" id="PF24055">
    <property type="entry name" value="POL3_N"/>
    <property type="match status" value="1"/>
</dbReference>
<evidence type="ECO:0000256" key="3">
    <source>
        <dbReference type="ARBA" id="ARBA00005755"/>
    </source>
</evidence>
<dbReference type="InterPro" id="IPR050240">
    <property type="entry name" value="DNA_pol_type-B"/>
</dbReference>
<evidence type="ECO:0000256" key="1">
    <source>
        <dbReference type="ARBA" id="ARBA00001966"/>
    </source>
</evidence>
<keyword evidence="13" id="KW-0269">Exonuclease</keyword>
<dbReference type="InterPro" id="IPR036397">
    <property type="entry name" value="RNaseH_sf"/>
</dbReference>
<evidence type="ECO:0000256" key="4">
    <source>
        <dbReference type="ARBA" id="ARBA00022485"/>
    </source>
</evidence>
<evidence type="ECO:0000313" key="27">
    <source>
        <dbReference type="Proteomes" id="UP000243686"/>
    </source>
</evidence>
<protein>
    <recommendedName>
        <fullName evidence="20">DNA polymerase</fullName>
        <ecNumber evidence="20">2.7.7.7</ecNumber>
    </recommendedName>
</protein>
<dbReference type="GO" id="GO:0000166">
    <property type="term" value="F:nucleotide binding"/>
    <property type="evidence" value="ECO:0007669"/>
    <property type="project" value="InterPro"/>
</dbReference>
<evidence type="ECO:0000256" key="8">
    <source>
        <dbReference type="ARBA" id="ARBA00022722"/>
    </source>
</evidence>
<dbReference type="Gene3D" id="3.30.420.10">
    <property type="entry name" value="Ribonuclease H-like superfamily/Ribonuclease H"/>
    <property type="match status" value="1"/>
</dbReference>
<dbReference type="PANTHER" id="PTHR10322">
    <property type="entry name" value="DNA POLYMERASE CATALYTIC SUBUNIT"/>
    <property type="match status" value="1"/>
</dbReference>
<dbReference type="AlphaFoldDB" id="A0A1S8WJ49"/>
<keyword evidence="14 20" id="KW-0239">DNA-directed DNA polymerase</keyword>
<dbReference type="SUPFAM" id="SSF53098">
    <property type="entry name" value="Ribonuclease H-like"/>
    <property type="match status" value="1"/>
</dbReference>
<comment type="similarity">
    <text evidence="3 20">Belongs to the DNA polymerase type-B family.</text>
</comment>
<feature type="domain" description="DNA polymerase delta/zeta catalytic subunit N-terminal" evidence="25">
    <location>
        <begin position="129"/>
        <end position="207"/>
    </location>
</feature>
<dbReference type="Gene3D" id="3.90.1600.10">
    <property type="entry name" value="Palm domain of DNA polymerase"/>
    <property type="match status" value="1"/>
</dbReference>
<dbReference type="EC" id="2.7.7.7" evidence="20"/>
<dbReference type="FunFam" id="3.30.420.10:FF:000004">
    <property type="entry name" value="DNA polymerase"/>
    <property type="match status" value="1"/>
</dbReference>
<dbReference type="GO" id="GO:0051539">
    <property type="term" value="F:4 iron, 4 sulfur cluster binding"/>
    <property type="evidence" value="ECO:0007669"/>
    <property type="project" value="UniProtKB-KW"/>
</dbReference>
<dbReference type="GO" id="GO:0043625">
    <property type="term" value="C:delta DNA polymerase complex"/>
    <property type="evidence" value="ECO:0007669"/>
    <property type="project" value="TreeGrafter"/>
</dbReference>
<dbReference type="Gene3D" id="2.40.50.730">
    <property type="match status" value="2"/>
</dbReference>
<dbReference type="PANTHER" id="PTHR10322:SF23">
    <property type="entry name" value="DNA POLYMERASE DELTA CATALYTIC SUBUNIT"/>
    <property type="match status" value="1"/>
</dbReference>
<evidence type="ECO:0000256" key="15">
    <source>
        <dbReference type="ARBA" id="ARBA00023004"/>
    </source>
</evidence>
<dbReference type="PRINTS" id="PR00106">
    <property type="entry name" value="DNAPOLB"/>
</dbReference>
<evidence type="ECO:0000256" key="18">
    <source>
        <dbReference type="ARBA" id="ARBA00023242"/>
    </source>
</evidence>
<comment type="catalytic activity">
    <reaction evidence="19 20">
        <text>DNA(n) + a 2'-deoxyribonucleoside 5'-triphosphate = DNA(n+1) + diphosphate</text>
        <dbReference type="Rhea" id="RHEA:22508"/>
        <dbReference type="Rhea" id="RHEA-COMP:17339"/>
        <dbReference type="Rhea" id="RHEA-COMP:17340"/>
        <dbReference type="ChEBI" id="CHEBI:33019"/>
        <dbReference type="ChEBI" id="CHEBI:61560"/>
        <dbReference type="ChEBI" id="CHEBI:173112"/>
        <dbReference type="EC" id="2.7.7.7"/>
    </reaction>
</comment>
<dbReference type="FunFam" id="1.10.287.690:FF:000001">
    <property type="entry name" value="DNA polymerase"/>
    <property type="match status" value="1"/>
</dbReference>
<dbReference type="Pfam" id="PF03104">
    <property type="entry name" value="DNA_pol_B_exo1"/>
    <property type="match status" value="1"/>
</dbReference>
<comment type="subcellular location">
    <subcellularLocation>
        <location evidence="2 20">Nucleus</location>
    </subcellularLocation>
</comment>
<keyword evidence="17 20" id="KW-0238">DNA-binding</keyword>
<dbReference type="InterPro" id="IPR043502">
    <property type="entry name" value="DNA/RNA_pol_sf"/>
</dbReference>
<dbReference type="SUPFAM" id="SSF56672">
    <property type="entry name" value="DNA/RNA polymerases"/>
    <property type="match status" value="1"/>
</dbReference>
<dbReference type="InterPro" id="IPR025687">
    <property type="entry name" value="Znf-C4pol"/>
</dbReference>
<dbReference type="Pfam" id="PF00136">
    <property type="entry name" value="DNA_pol_B"/>
    <property type="match status" value="1"/>
</dbReference>
<dbReference type="CDD" id="cd05533">
    <property type="entry name" value="POLBc_delta"/>
    <property type="match status" value="1"/>
</dbReference>
<feature type="domain" description="DNA-directed DNA polymerase family B exonuclease" evidence="23">
    <location>
        <begin position="230"/>
        <end position="486"/>
    </location>
</feature>
<evidence type="ECO:0000256" key="5">
    <source>
        <dbReference type="ARBA" id="ARBA00022679"/>
    </source>
</evidence>
<dbReference type="InterPro" id="IPR006172">
    <property type="entry name" value="DNA-dir_DNA_pol_B"/>
</dbReference>
<evidence type="ECO:0000256" key="17">
    <source>
        <dbReference type="ARBA" id="ARBA00023125"/>
    </source>
</evidence>
<keyword evidence="7 20" id="KW-0235">DNA replication</keyword>
<evidence type="ECO:0000259" key="22">
    <source>
        <dbReference type="Pfam" id="PF00136"/>
    </source>
</evidence>
<keyword evidence="16 20" id="KW-0411">Iron-sulfur</keyword>
<dbReference type="GO" id="GO:0003677">
    <property type="term" value="F:DNA binding"/>
    <property type="evidence" value="ECO:0007669"/>
    <property type="project" value="UniProtKB-KW"/>
</dbReference>
<dbReference type="FunFam" id="3.30.342.10:FF:000003">
    <property type="entry name" value="DNA polymerase"/>
    <property type="match status" value="1"/>
</dbReference>
<dbReference type="GO" id="GO:0006287">
    <property type="term" value="P:base-excision repair, gap-filling"/>
    <property type="evidence" value="ECO:0007669"/>
    <property type="project" value="TreeGrafter"/>
</dbReference>
<feature type="compositionally biased region" description="Basic and acidic residues" evidence="21">
    <location>
        <begin position="21"/>
        <end position="30"/>
    </location>
</feature>
<dbReference type="InterPro" id="IPR012337">
    <property type="entry name" value="RNaseH-like_sf"/>
</dbReference>
<dbReference type="EMBL" id="KV906634">
    <property type="protein sequence ID" value="OON14464.1"/>
    <property type="molecule type" value="Genomic_DNA"/>
</dbReference>
<dbReference type="InterPro" id="IPR042087">
    <property type="entry name" value="DNA_pol_B_thumb"/>
</dbReference>
<dbReference type="PROSITE" id="PS00116">
    <property type="entry name" value="DNA_POLYMERASE_B"/>
    <property type="match status" value="1"/>
</dbReference>
<evidence type="ECO:0000256" key="7">
    <source>
        <dbReference type="ARBA" id="ARBA00022705"/>
    </source>
</evidence>